<sequence>MDKEKFNNIANHIFKAEAVKAAVYDVITQSMTAYRAEIVHGVTPNTLNRYVKKFNLELDYLQSMGLKNNIIKSSANWTFLVNRIMQC</sequence>
<evidence type="ECO:0000313" key="2">
    <source>
        <dbReference type="Proteomes" id="UP000240254"/>
    </source>
</evidence>
<accession>A0A2T3INZ3</accession>
<evidence type="ECO:0000313" key="1">
    <source>
        <dbReference type="EMBL" id="PSU30075.1"/>
    </source>
</evidence>
<gene>
    <name evidence="1" type="ORF">CTM88_06265</name>
</gene>
<dbReference type="EMBL" id="PYMK01000005">
    <property type="protein sequence ID" value="PSU30075.1"/>
    <property type="molecule type" value="Genomic_DNA"/>
</dbReference>
<organism evidence="1 2">
    <name type="scientific">Photobacterium aquimaris</name>
    <dbReference type="NCBI Taxonomy" id="512643"/>
    <lineage>
        <taxon>Bacteria</taxon>
        <taxon>Pseudomonadati</taxon>
        <taxon>Pseudomonadota</taxon>
        <taxon>Gammaproteobacteria</taxon>
        <taxon>Vibrionales</taxon>
        <taxon>Vibrionaceae</taxon>
        <taxon>Photobacterium</taxon>
    </lineage>
</organism>
<dbReference type="RefSeq" id="WP_065177197.1">
    <property type="nucleotide sequence ID" value="NZ_LZFA01000056.1"/>
</dbReference>
<protein>
    <submittedName>
        <fullName evidence="1">Uncharacterized protein</fullName>
    </submittedName>
</protein>
<proteinExistence type="predicted"/>
<dbReference type="AlphaFoldDB" id="A0A2T3INZ3"/>
<dbReference type="Proteomes" id="UP000240254">
    <property type="component" value="Unassembled WGS sequence"/>
</dbReference>
<name>A0A2T3INZ3_9GAMM</name>
<dbReference type="OrthoDB" id="5826970at2"/>
<comment type="caution">
    <text evidence="1">The sequence shown here is derived from an EMBL/GenBank/DDBJ whole genome shotgun (WGS) entry which is preliminary data.</text>
</comment>
<reference evidence="1 2" key="1">
    <citation type="submission" date="2018-03" db="EMBL/GenBank/DDBJ databases">
        <title>Whole genome sequencing of Histamine producing bacteria.</title>
        <authorList>
            <person name="Butler K."/>
        </authorList>
    </citation>
    <scope>NUCLEOTIDE SEQUENCE [LARGE SCALE GENOMIC DNA]</scope>
    <source>
        <strain evidence="1 2">BS2</strain>
    </source>
</reference>